<dbReference type="InterPro" id="IPR014729">
    <property type="entry name" value="Rossmann-like_a/b/a_fold"/>
</dbReference>
<dbReference type="PRINTS" id="PR01040">
    <property type="entry name" value="TRNASYNTHTYR"/>
</dbReference>
<gene>
    <name evidence="10" type="ORF">CEO22_69</name>
</gene>
<sequence>MPVELTPPALTAAVDELFSQNFAEAIDAVHLRERLLSGQKLRVKLGVDTNKPDLHLGHAVVLTKLRRLQELGHQAVIILGDYTATLGDPSDKQQARTLIDPQETKANALQVQEQILKLLDPSLTEFHYNSQWLAALDLRAITEIVSKVSVNHLLGHQTFADRLASQQPLMVHELIYPILQGYDSIQIRADLELGGIDQKFNCLMGRLMQRAYDQPTQDILLVPYLAGIDGQAKMSKSLGNTINLTDSAEEMFGKTMSIPDGQIIAYFELATLVPESVIEGWRQELASADFNPKEAKLALAQAITSLYHGLESAKQAETAFVNRFQKKQLPADLPKLAIAGHYPTVILALMASEQLESNTAARRLIEQGGVRLDEQTLDQPLSPIELKAGQILELGKRRAYKIATQAKHR</sequence>
<evidence type="ECO:0000256" key="7">
    <source>
        <dbReference type="ARBA" id="ARBA00048248"/>
    </source>
</evidence>
<evidence type="ECO:0000256" key="9">
    <source>
        <dbReference type="RuleBase" id="RU363036"/>
    </source>
</evidence>
<dbReference type="InterPro" id="IPR002307">
    <property type="entry name" value="Tyr-tRNA-ligase"/>
</dbReference>
<evidence type="ECO:0000256" key="5">
    <source>
        <dbReference type="ARBA" id="ARBA00022917"/>
    </source>
</evidence>
<dbReference type="GO" id="GO:0005829">
    <property type="term" value="C:cytosol"/>
    <property type="evidence" value="ECO:0007669"/>
    <property type="project" value="TreeGrafter"/>
</dbReference>
<name>A0A554JDN4_9BACT</name>
<evidence type="ECO:0000256" key="2">
    <source>
        <dbReference type="ARBA" id="ARBA00022598"/>
    </source>
</evidence>
<accession>A0A554JDN4</accession>
<keyword evidence="4 9" id="KW-0067">ATP-binding</keyword>
<dbReference type="PANTHER" id="PTHR11766">
    <property type="entry name" value="TYROSYL-TRNA SYNTHETASE"/>
    <property type="match status" value="1"/>
</dbReference>
<proteinExistence type="inferred from homology"/>
<dbReference type="SUPFAM" id="SSF55174">
    <property type="entry name" value="Alpha-L RNA-binding motif"/>
    <property type="match status" value="1"/>
</dbReference>
<dbReference type="PANTHER" id="PTHR11766:SF1">
    <property type="entry name" value="TYROSINE--TRNA LIGASE"/>
    <property type="match status" value="1"/>
</dbReference>
<keyword evidence="5 9" id="KW-0648">Protein biosynthesis</keyword>
<dbReference type="Gene3D" id="3.10.290.10">
    <property type="entry name" value="RNA-binding S4 domain"/>
    <property type="match status" value="1"/>
</dbReference>
<dbReference type="EC" id="6.1.1.1" evidence="1 8"/>
<dbReference type="GO" id="GO:0003723">
    <property type="term" value="F:RNA binding"/>
    <property type="evidence" value="ECO:0007669"/>
    <property type="project" value="InterPro"/>
</dbReference>
<evidence type="ECO:0000313" key="11">
    <source>
        <dbReference type="Proteomes" id="UP000316253"/>
    </source>
</evidence>
<dbReference type="Pfam" id="PF00579">
    <property type="entry name" value="tRNA-synt_1b"/>
    <property type="match status" value="1"/>
</dbReference>
<dbReference type="GO" id="GO:0005524">
    <property type="term" value="F:ATP binding"/>
    <property type="evidence" value="ECO:0007669"/>
    <property type="project" value="UniProtKB-KW"/>
</dbReference>
<dbReference type="SUPFAM" id="SSF52374">
    <property type="entry name" value="Nucleotidylyl transferase"/>
    <property type="match status" value="1"/>
</dbReference>
<evidence type="ECO:0000256" key="3">
    <source>
        <dbReference type="ARBA" id="ARBA00022741"/>
    </source>
</evidence>
<dbReference type="AlphaFoldDB" id="A0A554JDN4"/>
<dbReference type="InterPro" id="IPR024088">
    <property type="entry name" value="Tyr-tRNA-ligase_bac-type"/>
</dbReference>
<dbReference type="GO" id="GO:0006437">
    <property type="term" value="P:tyrosyl-tRNA aminoacylation"/>
    <property type="evidence" value="ECO:0007669"/>
    <property type="project" value="UniProtKB-UniRule"/>
</dbReference>
<dbReference type="Proteomes" id="UP000316253">
    <property type="component" value="Unassembled WGS sequence"/>
</dbReference>
<dbReference type="InterPro" id="IPR036986">
    <property type="entry name" value="S4_RNA-bd_sf"/>
</dbReference>
<dbReference type="GO" id="GO:0004831">
    <property type="term" value="F:tyrosine-tRNA ligase activity"/>
    <property type="evidence" value="ECO:0007669"/>
    <property type="project" value="UniProtKB-UniRule"/>
</dbReference>
<evidence type="ECO:0000256" key="6">
    <source>
        <dbReference type="ARBA" id="ARBA00023146"/>
    </source>
</evidence>
<dbReference type="Gene3D" id="3.40.50.620">
    <property type="entry name" value="HUPs"/>
    <property type="match status" value="1"/>
</dbReference>
<comment type="caution">
    <text evidence="10">The sequence shown here is derived from an EMBL/GenBank/DDBJ whole genome shotgun (WGS) entry which is preliminary data.</text>
</comment>
<keyword evidence="3 9" id="KW-0547">Nucleotide-binding</keyword>
<dbReference type="NCBIfam" id="TIGR00234">
    <property type="entry name" value="tyrS"/>
    <property type="match status" value="1"/>
</dbReference>
<evidence type="ECO:0000256" key="8">
    <source>
        <dbReference type="NCBIfam" id="TIGR00234"/>
    </source>
</evidence>
<keyword evidence="2 9" id="KW-0436">Ligase</keyword>
<comment type="catalytic activity">
    <reaction evidence="7">
        <text>tRNA(Tyr) + L-tyrosine + ATP = L-tyrosyl-tRNA(Tyr) + AMP + diphosphate + H(+)</text>
        <dbReference type="Rhea" id="RHEA:10220"/>
        <dbReference type="Rhea" id="RHEA-COMP:9706"/>
        <dbReference type="Rhea" id="RHEA-COMP:9707"/>
        <dbReference type="ChEBI" id="CHEBI:15378"/>
        <dbReference type="ChEBI" id="CHEBI:30616"/>
        <dbReference type="ChEBI" id="CHEBI:33019"/>
        <dbReference type="ChEBI" id="CHEBI:58315"/>
        <dbReference type="ChEBI" id="CHEBI:78442"/>
        <dbReference type="ChEBI" id="CHEBI:78536"/>
        <dbReference type="ChEBI" id="CHEBI:456215"/>
        <dbReference type="EC" id="6.1.1.1"/>
    </reaction>
</comment>
<protein>
    <recommendedName>
        <fullName evidence="1 8">Tyrosine--tRNA ligase</fullName>
        <ecNumber evidence="1 8">6.1.1.1</ecNumber>
    </recommendedName>
</protein>
<comment type="similarity">
    <text evidence="9">Belongs to the class-I aminoacyl-tRNA synthetase family.</text>
</comment>
<keyword evidence="6 9" id="KW-0030">Aminoacyl-tRNA synthetase</keyword>
<dbReference type="Gene3D" id="1.10.240.10">
    <property type="entry name" value="Tyrosyl-Transfer RNA Synthetase"/>
    <property type="match status" value="1"/>
</dbReference>
<reference evidence="10 11" key="1">
    <citation type="submission" date="2017-08" db="EMBL/GenBank/DDBJ databases">
        <title>Mechanisms for carbon and nitrogen cycling indicate functional differentiation within the Candidate Phyla Radiation.</title>
        <authorList>
            <person name="Danczak R.E."/>
            <person name="Johnston M.D."/>
            <person name="Kenah C."/>
            <person name="Slattery M."/>
            <person name="Wrighton K.C."/>
            <person name="Wilkins M.J."/>
        </authorList>
    </citation>
    <scope>NUCLEOTIDE SEQUENCE [LARGE SCALE GENOMIC DNA]</scope>
    <source>
        <strain evidence="10">Gr01-1014_85</strain>
    </source>
</reference>
<evidence type="ECO:0000256" key="4">
    <source>
        <dbReference type="ARBA" id="ARBA00022840"/>
    </source>
</evidence>
<evidence type="ECO:0000256" key="1">
    <source>
        <dbReference type="ARBA" id="ARBA00013160"/>
    </source>
</evidence>
<dbReference type="InterPro" id="IPR002305">
    <property type="entry name" value="aa-tRNA-synth_Ic"/>
</dbReference>
<evidence type="ECO:0000313" key="10">
    <source>
        <dbReference type="EMBL" id="TSC66502.1"/>
    </source>
</evidence>
<organism evidence="10 11">
    <name type="scientific">Candidatus Berkelbacteria bacterium Gr01-1014_85</name>
    <dbReference type="NCBI Taxonomy" id="2017150"/>
    <lineage>
        <taxon>Bacteria</taxon>
        <taxon>Candidatus Berkelbacteria</taxon>
    </lineage>
</organism>
<dbReference type="EMBL" id="VMFD01000004">
    <property type="protein sequence ID" value="TSC66502.1"/>
    <property type="molecule type" value="Genomic_DNA"/>
</dbReference>